<reference evidence="9 10" key="1">
    <citation type="submission" date="2024-04" db="EMBL/GenBank/DDBJ databases">
        <title>Novel species of the genus Ideonella isolated from streams.</title>
        <authorList>
            <person name="Lu H."/>
        </authorList>
    </citation>
    <scope>NUCLEOTIDE SEQUENCE [LARGE SCALE GENOMIC DNA]</scope>
    <source>
        <strain evidence="9 10">DXS22W</strain>
    </source>
</reference>
<proteinExistence type="inferred from homology"/>
<dbReference type="RefSeq" id="WP_341411001.1">
    <property type="nucleotide sequence ID" value="NZ_JBBUTH010000007.1"/>
</dbReference>
<evidence type="ECO:0000256" key="1">
    <source>
        <dbReference type="ARBA" id="ARBA00000697"/>
    </source>
</evidence>
<dbReference type="EC" id="2.3.1.122" evidence="3"/>
<dbReference type="Pfam" id="PF00756">
    <property type="entry name" value="Esterase"/>
    <property type="match status" value="1"/>
</dbReference>
<evidence type="ECO:0000256" key="7">
    <source>
        <dbReference type="ARBA" id="ARBA00032572"/>
    </source>
</evidence>
<evidence type="ECO:0000256" key="3">
    <source>
        <dbReference type="ARBA" id="ARBA00012820"/>
    </source>
</evidence>
<evidence type="ECO:0000313" key="9">
    <source>
        <dbReference type="EMBL" id="MEK8051313.1"/>
    </source>
</evidence>
<dbReference type="InterPro" id="IPR050583">
    <property type="entry name" value="Mycobacterial_A85_antigen"/>
</dbReference>
<evidence type="ECO:0000256" key="6">
    <source>
        <dbReference type="ARBA" id="ARBA00023315"/>
    </source>
</evidence>
<keyword evidence="5" id="KW-0808">Transferase</keyword>
<comment type="catalytic activity">
    <reaction evidence="8">
        <text>an acyl-CoA + a 1,2-diacyl-sn-glycerol = a triacyl-sn-glycerol + CoA</text>
        <dbReference type="Rhea" id="RHEA:10868"/>
        <dbReference type="ChEBI" id="CHEBI:17815"/>
        <dbReference type="ChEBI" id="CHEBI:57287"/>
        <dbReference type="ChEBI" id="CHEBI:58342"/>
        <dbReference type="ChEBI" id="CHEBI:64615"/>
        <dbReference type="EC" id="2.3.1.20"/>
    </reaction>
</comment>
<dbReference type="PANTHER" id="PTHR48098">
    <property type="entry name" value="ENTEROCHELIN ESTERASE-RELATED"/>
    <property type="match status" value="1"/>
</dbReference>
<evidence type="ECO:0000256" key="2">
    <source>
        <dbReference type="ARBA" id="ARBA00005874"/>
    </source>
</evidence>
<dbReference type="SUPFAM" id="SSF53474">
    <property type="entry name" value="alpha/beta-Hydrolases"/>
    <property type="match status" value="1"/>
</dbReference>
<comment type="caution">
    <text evidence="9">The sequence shown here is derived from an EMBL/GenBank/DDBJ whole genome shotgun (WGS) entry which is preliminary data.</text>
</comment>
<keyword evidence="6" id="KW-0012">Acyltransferase</keyword>
<evidence type="ECO:0000256" key="4">
    <source>
        <dbReference type="ARBA" id="ARBA00013244"/>
    </source>
</evidence>
<dbReference type="Proteomes" id="UP001365405">
    <property type="component" value="Unassembled WGS sequence"/>
</dbReference>
<comment type="catalytic activity">
    <reaction evidence="1">
        <text>2 alpha,alpha'-trehalose 6-mycolate = alpha,alpha'-trehalose 6,6'-bismycolate + alpha,alpha-trehalose</text>
        <dbReference type="Rhea" id="RHEA:23472"/>
        <dbReference type="ChEBI" id="CHEBI:16551"/>
        <dbReference type="ChEBI" id="CHEBI:18195"/>
        <dbReference type="ChEBI" id="CHEBI:18234"/>
        <dbReference type="EC" id="2.3.1.122"/>
    </reaction>
</comment>
<name>A0ABU9CHH9_9BURK</name>
<dbReference type="GO" id="GO:0016787">
    <property type="term" value="F:hydrolase activity"/>
    <property type="evidence" value="ECO:0007669"/>
    <property type="project" value="UniProtKB-KW"/>
</dbReference>
<keyword evidence="9" id="KW-0378">Hydrolase</keyword>
<dbReference type="InterPro" id="IPR006311">
    <property type="entry name" value="TAT_signal"/>
</dbReference>
<evidence type="ECO:0000256" key="5">
    <source>
        <dbReference type="ARBA" id="ARBA00022679"/>
    </source>
</evidence>
<dbReference type="InterPro" id="IPR029058">
    <property type="entry name" value="AB_hydrolase_fold"/>
</dbReference>
<dbReference type="EMBL" id="JBBUTH010000007">
    <property type="protein sequence ID" value="MEK8051313.1"/>
    <property type="molecule type" value="Genomic_DNA"/>
</dbReference>
<comment type="similarity">
    <text evidence="2">Belongs to the mycobacterial A85 antigen family.</text>
</comment>
<dbReference type="Gene3D" id="3.40.50.1820">
    <property type="entry name" value="alpha/beta hydrolase"/>
    <property type="match status" value="1"/>
</dbReference>
<accession>A0ABU9CHH9</accession>
<evidence type="ECO:0000313" key="10">
    <source>
        <dbReference type="Proteomes" id="UP001365405"/>
    </source>
</evidence>
<evidence type="ECO:0000256" key="8">
    <source>
        <dbReference type="ARBA" id="ARBA00048109"/>
    </source>
</evidence>
<dbReference type="PROSITE" id="PS51318">
    <property type="entry name" value="TAT"/>
    <property type="match status" value="1"/>
</dbReference>
<protein>
    <recommendedName>
        <fullName evidence="7">Acyl-CoA:diacylglycerol acyltransferase</fullName>
        <ecNumber evidence="3">2.3.1.122</ecNumber>
        <ecNumber evidence="4">2.3.1.20</ecNumber>
    </recommendedName>
</protein>
<gene>
    <name evidence="9" type="ORF">AACH10_13765</name>
</gene>
<dbReference type="InterPro" id="IPR000801">
    <property type="entry name" value="Esterase-like"/>
</dbReference>
<dbReference type="PANTHER" id="PTHR48098:SF6">
    <property type="entry name" value="FERRI-BACILLIBACTIN ESTERASE BESA"/>
    <property type="match status" value="1"/>
</dbReference>
<organism evidence="9 10">
    <name type="scientific">Pseudaquabacterium inlustre</name>
    <dbReference type="NCBI Taxonomy" id="2984192"/>
    <lineage>
        <taxon>Bacteria</taxon>
        <taxon>Pseudomonadati</taxon>
        <taxon>Pseudomonadota</taxon>
        <taxon>Betaproteobacteria</taxon>
        <taxon>Burkholderiales</taxon>
        <taxon>Sphaerotilaceae</taxon>
        <taxon>Pseudaquabacterium</taxon>
    </lineage>
</organism>
<sequence>MPRSRRTVLQQLSSTALGAGLPGLSAAKDGATQSASPQVRFGRLERWPAFRSRHVDTRPVEVWLPPTYDGRTPHAVLYMHDGQMLFDAATTWNRQAWAVDQVAAPLLAQGVLRPFIVVGPWNNGALRFAEYFPQAWLALLDDAWRQALAERALQGAPRSDAYLRFLVEELKPAVDARYATRPAREHTALMGSSMGGLISLYGLCEHPQVFGAAGCLSTHWIGSFERNRAVPDAALRYLRSRLPPPDSVRLWMDRGTRELDALYDEAQSQVDALMAERGFAPPRFRSLVHEGSGHNESDWQRHLAGPLTHLMAA</sequence>
<dbReference type="EC" id="2.3.1.20" evidence="4"/>
<keyword evidence="10" id="KW-1185">Reference proteome</keyword>